<dbReference type="GO" id="GO:0005737">
    <property type="term" value="C:cytoplasm"/>
    <property type="evidence" value="ECO:0007669"/>
    <property type="project" value="TreeGrafter"/>
</dbReference>
<evidence type="ECO:0000313" key="3">
    <source>
        <dbReference type="Proteomes" id="UP000570361"/>
    </source>
</evidence>
<dbReference type="SUPFAM" id="SSF55729">
    <property type="entry name" value="Acyl-CoA N-acyltransferases (Nat)"/>
    <property type="match status" value="1"/>
</dbReference>
<gene>
    <name evidence="2" type="ORF">FHS18_004656</name>
</gene>
<dbReference type="EMBL" id="JACHXK010000013">
    <property type="protein sequence ID" value="MBB3112555.1"/>
    <property type="molecule type" value="Genomic_DNA"/>
</dbReference>
<protein>
    <submittedName>
        <fullName evidence="2">Ribosomal-protein-alanine N-acetyltransferase</fullName>
        <ecNumber evidence="2">2.3.1.267</ecNumber>
    </submittedName>
</protein>
<evidence type="ECO:0000259" key="1">
    <source>
        <dbReference type="PROSITE" id="PS51186"/>
    </source>
</evidence>
<dbReference type="PANTHER" id="PTHR43792:SF9">
    <property type="entry name" value="RIBOSOMAL-PROTEIN-ALANINE ACETYLTRANSFERASE"/>
    <property type="match status" value="1"/>
</dbReference>
<dbReference type="Proteomes" id="UP000570361">
    <property type="component" value="Unassembled WGS sequence"/>
</dbReference>
<proteinExistence type="predicted"/>
<keyword evidence="2" id="KW-0012">Acyltransferase</keyword>
<comment type="caution">
    <text evidence="2">The sequence shown here is derived from an EMBL/GenBank/DDBJ whole genome shotgun (WGS) entry which is preliminary data.</text>
</comment>
<dbReference type="InterPro" id="IPR000182">
    <property type="entry name" value="GNAT_dom"/>
</dbReference>
<dbReference type="InterPro" id="IPR051531">
    <property type="entry name" value="N-acetyltransferase"/>
</dbReference>
<name>A0A7W5FPN5_9BACL</name>
<dbReference type="Gene3D" id="3.40.630.30">
    <property type="match status" value="1"/>
</dbReference>
<keyword evidence="3" id="KW-1185">Reference proteome</keyword>
<dbReference type="PROSITE" id="PS51186">
    <property type="entry name" value="GNAT"/>
    <property type="match status" value="1"/>
</dbReference>
<dbReference type="RefSeq" id="WP_183602679.1">
    <property type="nucleotide sequence ID" value="NZ_JACHXK010000013.1"/>
</dbReference>
<accession>A0A7W5FPN5</accession>
<dbReference type="InterPro" id="IPR016181">
    <property type="entry name" value="Acyl_CoA_acyltransferase"/>
</dbReference>
<dbReference type="AlphaFoldDB" id="A0A7W5FPN5"/>
<dbReference type="GO" id="GO:0008999">
    <property type="term" value="F:protein-N-terminal-alanine acetyltransferase activity"/>
    <property type="evidence" value="ECO:0007669"/>
    <property type="project" value="UniProtKB-EC"/>
</dbReference>
<feature type="domain" description="N-acetyltransferase" evidence="1">
    <location>
        <begin position="12"/>
        <end position="169"/>
    </location>
</feature>
<organism evidence="2 3">
    <name type="scientific">Paenibacillus phyllosphaerae</name>
    <dbReference type="NCBI Taxonomy" id="274593"/>
    <lineage>
        <taxon>Bacteria</taxon>
        <taxon>Bacillati</taxon>
        <taxon>Bacillota</taxon>
        <taxon>Bacilli</taxon>
        <taxon>Bacillales</taxon>
        <taxon>Paenibacillaceae</taxon>
        <taxon>Paenibacillus</taxon>
    </lineage>
</organism>
<dbReference type="Pfam" id="PF13302">
    <property type="entry name" value="Acetyltransf_3"/>
    <property type="match status" value="1"/>
</dbReference>
<evidence type="ECO:0000313" key="2">
    <source>
        <dbReference type="EMBL" id="MBB3112555.1"/>
    </source>
</evidence>
<sequence length="185" mass="21531">MPTFPRLETKRLVLRKMVEEDAPAMFDYFSKDEVTQYYDLESFTEVKQASDLIAMFNQRYEEGKGYRWGITLKGAEDQLLGSCGFHQWEKEHYRAELGYELAPAYWQRGIMTEAASAIIAYGFESLGLNRINAYIDPANISSHKLLKKVGFAEEGLLRDYFYEKGKFVDAVIFGQLKRDYEQRRG</sequence>
<dbReference type="EC" id="2.3.1.267" evidence="2"/>
<keyword evidence="2" id="KW-0808">Transferase</keyword>
<reference evidence="2 3" key="1">
    <citation type="submission" date="2020-08" db="EMBL/GenBank/DDBJ databases">
        <title>Genomic Encyclopedia of Type Strains, Phase III (KMG-III): the genomes of soil and plant-associated and newly described type strains.</title>
        <authorList>
            <person name="Whitman W."/>
        </authorList>
    </citation>
    <scope>NUCLEOTIDE SEQUENCE [LARGE SCALE GENOMIC DNA]</scope>
    <source>
        <strain evidence="2 3">CECT 5862</strain>
    </source>
</reference>
<dbReference type="PANTHER" id="PTHR43792">
    <property type="entry name" value="GNAT FAMILY, PUTATIVE (AFU_ORTHOLOGUE AFUA_3G00765)-RELATED-RELATED"/>
    <property type="match status" value="1"/>
</dbReference>